<organism evidence="7 8">
    <name type="scientific">Pseudozyma flocculosa</name>
    <dbReference type="NCBI Taxonomy" id="84751"/>
    <lineage>
        <taxon>Eukaryota</taxon>
        <taxon>Fungi</taxon>
        <taxon>Dikarya</taxon>
        <taxon>Basidiomycota</taxon>
        <taxon>Ustilaginomycotina</taxon>
        <taxon>Ustilaginomycetes</taxon>
        <taxon>Ustilaginales</taxon>
        <taxon>Ustilaginaceae</taxon>
        <taxon>Pseudozyma</taxon>
    </lineage>
</organism>
<keyword evidence="2" id="KW-0963">Cytoplasm</keyword>
<evidence type="ECO:0000259" key="6">
    <source>
        <dbReference type="PROSITE" id="PS51460"/>
    </source>
</evidence>
<protein>
    <recommendedName>
        <fullName evidence="6">GAR domain-containing protein</fullName>
    </recommendedName>
</protein>
<dbReference type="Proteomes" id="UP000323386">
    <property type="component" value="Unassembled WGS sequence"/>
</dbReference>
<dbReference type="GO" id="GO:0005856">
    <property type="term" value="C:cytoskeleton"/>
    <property type="evidence" value="ECO:0007669"/>
    <property type="project" value="UniProtKB-SubCell"/>
</dbReference>
<feature type="compositionally biased region" description="Polar residues" evidence="5">
    <location>
        <begin position="1410"/>
        <end position="1420"/>
    </location>
</feature>
<gene>
    <name evidence="7" type="ORF">PSFLO_00308</name>
</gene>
<keyword evidence="3" id="KW-0206">Cytoskeleton</keyword>
<proteinExistence type="predicted"/>
<dbReference type="EMBL" id="OOIP01000001">
    <property type="protein sequence ID" value="SPO34837.1"/>
    <property type="molecule type" value="Genomic_DNA"/>
</dbReference>
<dbReference type="InterPro" id="IPR003108">
    <property type="entry name" value="GAR_dom"/>
</dbReference>
<evidence type="ECO:0000256" key="2">
    <source>
        <dbReference type="ARBA" id="ARBA00022490"/>
    </source>
</evidence>
<dbReference type="PROSITE" id="PS51460">
    <property type="entry name" value="GAR"/>
    <property type="match status" value="1"/>
</dbReference>
<evidence type="ECO:0000256" key="4">
    <source>
        <dbReference type="SAM" id="Coils"/>
    </source>
</evidence>
<evidence type="ECO:0000313" key="7">
    <source>
        <dbReference type="EMBL" id="SPO34837.1"/>
    </source>
</evidence>
<sequence>MFADPGSLHTIVIDRQLEADAAMGTQDDAPSVLSSDDVVELTRFAREKTNIDIQIELIERQPRIEVFEGLRDYCPDDGVLSAAEASLRERESHIDRMIGERDHMAAEVERFNVSDMNRLRKVAKASSQGHMSARDTDLIEITLDTIYSLDKLQKLLATRKASLDLARQRLAWERRLCECWTELDLIAREVEAFVQHKARWSPAEYSRRAQASASSNASEEAAQVSAPGHSAEHGRLASLASWQLTGEALELEAARANLRIATLAQEAVPQAGSLLDAIIDQCQVPEKFIDEQEKLEEALPDLVARGSFAAELTAQWERADVIYRRFKALRRQARDIDGGVVERLGEIPSPSALESLRRSMGEVLDALDGVLVYDRSNINASMVPPGGACVFPPQVAPPSPTHPAFPDQQHLNAEIQGVLQKDARSTLKKVWLANAAVTRYGNCLALFDEARLSVINLVQPVDALRHAANDAEQRCRSAIGALNAPQAPMSPEMTLMRQCQEGLDSAMASASKRRSDALFNVKRCEAAGMPDARTWLAADAALDALAGDLDAAAAARRRLAALADILSDSDGLRTAISEEEERLDHLARTLYALAAGTKDVLSFAQGPAIEQRRVADQLEAASSALAASNVNIVKLCEDDDALARRCKVAEATIDAVGGAPWRLHEKITQLKALLEEIRQSVAQVEALQRAYAHRDRLEARISEVRRLIDRQKASLLEDWTDQLGVACQAASNAVATLQSVRTDLEEFDRTCVDSARPSVSSSMVAGTFGSSGSSINDHLNSIWMQLKADMEGEAARASELSRFVDALDQHKNLHAAFDGCRDALVACIGGDSDSTHDVRPRPADIEAAKEAFDSLCAVGDQLRDAAALGAIQNAEAIHARLASQTRLSELDRLRLRFDEFVSRKDRLASSQREPPPVPPRRAQATQRALGLGFGPKHHGPAPHKDLRTNQAGGTSSADTTCLAALLLRSREGPIALQTIDDQGRLQMRQLLDLPREEDFEAGKHFWAQLCAEADELKLRTSGSSDHRMESKARHLARDVANKAQRFGDLCAFASAAAAIDRQQSHLIQMADSLSGFAVYDPTAHDHDSSIESRPDTPRSASSSGKTLCLEDRLEDGIAELGRLLERAKADSVRVRSDVRVRRRLAKLVRSNVEVTHTARAALNPDDSLGPDPSDDDDGLSTCTFSSFDRLDTLGWETASLGGFSRARSASIEGPLSRQGSPYASSVMLRGGSSSRASVRSPLGAHVVYAAANSMDRPMPQTPSRIPRTPGKTRQPSQPVQPREGAVTPASQPNRYRANPKNRLDVAVGRIVNRLPMKVKVSPVSAPGPRAERPGFKDESGQYWVGDPEPKLCFCRILRSKTVMVRVGGGWQELSQFILQHYAHLAGLTITPTSSPIAARTTPAASPWLRSASTSTPSCTRSLVLRQQQQQQQQRTGRLATPSYSGSPLTYSRQRVESMPVDGSGSPYHAARIPSLVSIGGGDERTPSKTSYNRRYASSSIATPSSVSSAATPRDDHGAIEGVIDAKLSLY</sequence>
<dbReference type="SMART" id="SM00243">
    <property type="entry name" value="GAS2"/>
    <property type="match status" value="1"/>
</dbReference>
<feature type="compositionally biased region" description="Low complexity" evidence="5">
    <location>
        <begin position="1496"/>
        <end position="1510"/>
    </location>
</feature>
<feature type="region of interest" description="Disordered" evidence="5">
    <location>
        <begin position="1158"/>
        <end position="1180"/>
    </location>
</feature>
<dbReference type="SUPFAM" id="SSF143575">
    <property type="entry name" value="GAS2 domain-like"/>
    <property type="match status" value="1"/>
</dbReference>
<evidence type="ECO:0000256" key="5">
    <source>
        <dbReference type="SAM" id="MobiDB-lite"/>
    </source>
</evidence>
<feature type="region of interest" description="Disordered" evidence="5">
    <location>
        <begin position="1083"/>
        <end position="1105"/>
    </location>
</feature>
<dbReference type="Gene3D" id="3.30.920.20">
    <property type="entry name" value="Gas2-like domain"/>
    <property type="match status" value="1"/>
</dbReference>
<evidence type="ECO:0000313" key="8">
    <source>
        <dbReference type="Proteomes" id="UP000323386"/>
    </source>
</evidence>
<evidence type="ECO:0000256" key="3">
    <source>
        <dbReference type="ARBA" id="ARBA00023212"/>
    </source>
</evidence>
<dbReference type="OrthoDB" id="10017054at2759"/>
<evidence type="ECO:0000256" key="1">
    <source>
        <dbReference type="ARBA" id="ARBA00004245"/>
    </source>
</evidence>
<feature type="region of interest" description="Disordered" evidence="5">
    <location>
        <begin position="211"/>
        <end position="230"/>
    </location>
</feature>
<dbReference type="GO" id="GO:0008017">
    <property type="term" value="F:microtubule binding"/>
    <property type="evidence" value="ECO:0007669"/>
    <property type="project" value="InterPro"/>
</dbReference>
<reference evidence="7 8" key="1">
    <citation type="submission" date="2018-03" db="EMBL/GenBank/DDBJ databases">
        <authorList>
            <person name="Guldener U."/>
        </authorList>
    </citation>
    <scope>NUCLEOTIDE SEQUENCE [LARGE SCALE GENOMIC DNA]</scope>
    <source>
        <strain evidence="7 8">DAOM196992</strain>
    </source>
</reference>
<feature type="region of interest" description="Disordered" evidence="5">
    <location>
        <begin position="1394"/>
        <end position="1449"/>
    </location>
</feature>
<feature type="region of interest" description="Disordered" evidence="5">
    <location>
        <begin position="1253"/>
        <end position="1297"/>
    </location>
</feature>
<feature type="compositionally biased region" description="Low complexity" evidence="5">
    <location>
        <begin position="211"/>
        <end position="226"/>
    </location>
</feature>
<feature type="domain" description="GAR" evidence="6">
    <location>
        <begin position="1298"/>
        <end position="1384"/>
    </location>
</feature>
<feature type="coiled-coil region" evidence="4">
    <location>
        <begin position="667"/>
        <end position="714"/>
    </location>
</feature>
<keyword evidence="4" id="KW-0175">Coiled coil</keyword>
<feature type="compositionally biased region" description="Basic and acidic residues" evidence="5">
    <location>
        <begin position="1083"/>
        <end position="1096"/>
    </location>
</feature>
<accession>A0A5C3ETJ5</accession>
<dbReference type="InterPro" id="IPR036534">
    <property type="entry name" value="GAR_dom_sf"/>
</dbReference>
<feature type="region of interest" description="Disordered" evidence="5">
    <location>
        <begin position="904"/>
        <end position="954"/>
    </location>
</feature>
<comment type="subcellular location">
    <subcellularLocation>
        <location evidence="1">Cytoplasm</location>
        <location evidence="1">Cytoskeleton</location>
    </subcellularLocation>
</comment>
<keyword evidence="8" id="KW-1185">Reference proteome</keyword>
<feature type="region of interest" description="Disordered" evidence="5">
    <location>
        <begin position="1474"/>
        <end position="1514"/>
    </location>
</feature>
<name>A0A5C3ETJ5_9BASI</name>
<dbReference type="Pfam" id="PF02187">
    <property type="entry name" value="GAS2"/>
    <property type="match status" value="1"/>
</dbReference>